<dbReference type="PANTHER" id="PTHR30270">
    <property type="entry name" value="THIAMINE-MONOPHOSPHATE KINASE"/>
    <property type="match status" value="1"/>
</dbReference>
<dbReference type="Gene3D" id="3.30.1330.10">
    <property type="entry name" value="PurM-like, N-terminal domain"/>
    <property type="match status" value="1"/>
</dbReference>
<comment type="similarity">
    <text evidence="2">Belongs to the thiamine-monophosphate kinase family.</text>
</comment>
<keyword evidence="2" id="KW-0067">ATP-binding</keyword>
<dbReference type="CDD" id="cd02194">
    <property type="entry name" value="ThiL"/>
    <property type="match status" value="1"/>
</dbReference>
<feature type="binding site" evidence="2">
    <location>
        <position position="201"/>
    </location>
    <ligand>
        <name>ATP</name>
        <dbReference type="ChEBI" id="CHEBI:30616"/>
    </ligand>
</feature>
<sequence>MRESRAIERLRRIAASPAALGLTDDVALLDGLVLTHDSIAEGVHFLATDPPASVGWKLVAVNLSDLAGKGAIPAAALLSLALSGDDDWDLHFIDGVDAACESYGLPLVGGDTIALPPGAPRIFGLTAIGRAGANVPLRSGGKDGDALWIVGVLGDAAAGLALLRDDAAATGPLVDVYRRPVPLLAAGLGLAPHAHAMMDVSDGLLLDASRMAQASGLGVRIDLDALPLSRAFVAEKGQDLGPRLFAATGGDDYALLAALGSDVDPLSLSLPRGTTIARVGTLVAGEPLLTLFSNGQPVPLPGQLGFEHSGHEHRRNPPSPMADRG</sequence>
<name>A0ABS9VPZ9_9SPHN</name>
<evidence type="ECO:0000256" key="2">
    <source>
        <dbReference type="HAMAP-Rule" id="MF_02128"/>
    </source>
</evidence>
<feature type="binding site" evidence="2">
    <location>
        <position position="306"/>
    </location>
    <ligand>
        <name>substrate</name>
    </ligand>
</feature>
<dbReference type="InterPro" id="IPR036676">
    <property type="entry name" value="PurM-like_C_sf"/>
</dbReference>
<evidence type="ECO:0000256" key="3">
    <source>
        <dbReference type="SAM" id="MobiDB-lite"/>
    </source>
</evidence>
<comment type="caution">
    <text evidence="6">The sequence shown here is derived from an EMBL/GenBank/DDBJ whole genome shotgun (WGS) entry which is preliminary data.</text>
</comment>
<dbReference type="SUPFAM" id="SSF55326">
    <property type="entry name" value="PurM N-terminal domain-like"/>
    <property type="match status" value="1"/>
</dbReference>
<feature type="domain" description="PurM-like C-terminal" evidence="5">
    <location>
        <begin position="142"/>
        <end position="230"/>
    </location>
</feature>
<dbReference type="SUPFAM" id="SSF56042">
    <property type="entry name" value="PurM C-terminal domain-like"/>
    <property type="match status" value="1"/>
</dbReference>
<feature type="binding site" evidence="2">
    <location>
        <position position="65"/>
    </location>
    <ligand>
        <name>Mg(2+)</name>
        <dbReference type="ChEBI" id="CHEBI:18420"/>
        <label>3</label>
    </ligand>
</feature>
<evidence type="ECO:0000256" key="1">
    <source>
        <dbReference type="ARBA" id="ARBA00022977"/>
    </source>
</evidence>
<feature type="domain" description="PurM-like N-terminal" evidence="4">
    <location>
        <begin position="24"/>
        <end position="130"/>
    </location>
</feature>
<dbReference type="HAMAP" id="MF_02128">
    <property type="entry name" value="TMP_kinase"/>
    <property type="match status" value="1"/>
</dbReference>
<feature type="binding site" evidence="2">
    <location>
        <position position="202"/>
    </location>
    <ligand>
        <name>Mg(2+)</name>
        <dbReference type="ChEBI" id="CHEBI:18420"/>
        <label>5</label>
    </ligand>
</feature>
<keyword evidence="2" id="KW-0479">Metal-binding</keyword>
<evidence type="ECO:0000313" key="7">
    <source>
        <dbReference type="Proteomes" id="UP001203058"/>
    </source>
</evidence>
<accession>A0ABS9VPZ9</accession>
<dbReference type="InterPro" id="IPR016188">
    <property type="entry name" value="PurM-like_N"/>
</dbReference>
<dbReference type="NCBIfam" id="TIGR01379">
    <property type="entry name" value="thiL"/>
    <property type="match status" value="1"/>
</dbReference>
<keyword evidence="1 2" id="KW-0784">Thiamine biosynthesis</keyword>
<feature type="binding site" evidence="2">
    <location>
        <position position="37"/>
    </location>
    <ligand>
        <name>Mg(2+)</name>
        <dbReference type="ChEBI" id="CHEBI:18420"/>
        <label>2</label>
    </ligand>
</feature>
<dbReference type="PIRSF" id="PIRSF005303">
    <property type="entry name" value="Thiam_monoph_kin"/>
    <property type="match status" value="1"/>
</dbReference>
<proteinExistence type="inferred from homology"/>
<dbReference type="InterPro" id="IPR010918">
    <property type="entry name" value="PurM-like_C_dom"/>
</dbReference>
<organism evidence="6 7">
    <name type="scientific">Sphingomonas telluris</name>
    <dbReference type="NCBI Taxonomy" id="2907998"/>
    <lineage>
        <taxon>Bacteria</taxon>
        <taxon>Pseudomonadati</taxon>
        <taxon>Pseudomonadota</taxon>
        <taxon>Alphaproteobacteria</taxon>
        <taxon>Sphingomonadales</taxon>
        <taxon>Sphingomonadaceae</taxon>
        <taxon>Sphingomonas</taxon>
    </lineage>
</organism>
<dbReference type="GO" id="GO:0009030">
    <property type="term" value="F:thiamine-phosphate kinase activity"/>
    <property type="evidence" value="ECO:0007669"/>
    <property type="project" value="UniProtKB-EC"/>
</dbReference>
<comment type="miscellaneous">
    <text evidence="2">Reaction mechanism of ThiL seems to utilize a direct, inline transfer of the gamma-phosphate of ATP to TMP rather than a phosphorylated enzyme intermediate.</text>
</comment>
<dbReference type="EC" id="2.7.4.16" evidence="2"/>
<dbReference type="Proteomes" id="UP001203058">
    <property type="component" value="Unassembled WGS sequence"/>
</dbReference>
<feature type="binding site" evidence="2">
    <location>
        <position position="65"/>
    </location>
    <ligand>
        <name>Mg(2+)</name>
        <dbReference type="ChEBI" id="CHEBI:18420"/>
        <label>2</label>
    </ligand>
</feature>
<dbReference type="Pfam" id="PF00586">
    <property type="entry name" value="AIRS"/>
    <property type="match status" value="1"/>
</dbReference>
<feature type="binding site" evidence="2">
    <location>
        <position position="138"/>
    </location>
    <ligand>
        <name>ATP</name>
        <dbReference type="ChEBI" id="CHEBI:30616"/>
    </ligand>
</feature>
<dbReference type="InterPro" id="IPR006283">
    <property type="entry name" value="ThiL-like"/>
</dbReference>
<keyword evidence="7" id="KW-1185">Reference proteome</keyword>
<feature type="binding site" evidence="2">
    <location>
        <position position="37"/>
    </location>
    <ligand>
        <name>Mg(2+)</name>
        <dbReference type="ChEBI" id="CHEBI:18420"/>
        <label>1</label>
    </ligand>
</feature>
<comment type="function">
    <text evidence="2">Catalyzes the ATP-dependent phosphorylation of thiamine-monophosphate (TMP) to form thiamine-pyrophosphate (TPP), the active form of vitamin B1.</text>
</comment>
<evidence type="ECO:0000259" key="4">
    <source>
        <dbReference type="Pfam" id="PF00586"/>
    </source>
</evidence>
<keyword evidence="2" id="KW-0547">Nucleotide-binding</keyword>
<keyword evidence="2" id="KW-0460">Magnesium</keyword>
<evidence type="ECO:0000313" key="6">
    <source>
        <dbReference type="EMBL" id="MCH8617053.1"/>
    </source>
</evidence>
<dbReference type="Pfam" id="PF02769">
    <property type="entry name" value="AIRS_C"/>
    <property type="match status" value="1"/>
</dbReference>
<comment type="pathway">
    <text evidence="2">Cofactor biosynthesis; thiamine diphosphate biosynthesis; thiamine diphosphate from thiamine phosphate: step 1/1.</text>
</comment>
<feature type="binding site" evidence="2">
    <location>
        <position position="199"/>
    </location>
    <ligand>
        <name>Mg(2+)</name>
        <dbReference type="ChEBI" id="CHEBI:18420"/>
        <label>3</label>
    </ligand>
</feature>
<keyword evidence="2 6" id="KW-0808">Transferase</keyword>
<feature type="binding site" evidence="2">
    <location>
        <position position="35"/>
    </location>
    <ligand>
        <name>Mg(2+)</name>
        <dbReference type="ChEBI" id="CHEBI:18420"/>
        <label>4</label>
    </ligand>
</feature>
<comment type="caution">
    <text evidence="2">Lacks conserved residue(s) required for the propagation of feature annotation.</text>
</comment>
<feature type="binding site" evidence="2">
    <location>
        <position position="251"/>
    </location>
    <ligand>
        <name>substrate</name>
    </ligand>
</feature>
<dbReference type="InterPro" id="IPR036921">
    <property type="entry name" value="PurM-like_N_sf"/>
</dbReference>
<dbReference type="RefSeq" id="WP_241447928.1">
    <property type="nucleotide sequence ID" value="NZ_JAKZHW010000002.1"/>
</dbReference>
<feature type="binding site" evidence="2">
    <location>
        <position position="111"/>
    </location>
    <ligand>
        <name>Mg(2+)</name>
        <dbReference type="ChEBI" id="CHEBI:18420"/>
        <label>1</label>
    </ligand>
</feature>
<evidence type="ECO:0000259" key="5">
    <source>
        <dbReference type="Pfam" id="PF02769"/>
    </source>
</evidence>
<feature type="binding site" evidence="2">
    <location>
        <position position="25"/>
    </location>
    <ligand>
        <name>Mg(2+)</name>
        <dbReference type="ChEBI" id="CHEBI:18420"/>
        <label>4</label>
    </ligand>
</feature>
<feature type="binding site" evidence="2">
    <location>
        <begin position="110"/>
        <end position="111"/>
    </location>
    <ligand>
        <name>ATP</name>
        <dbReference type="ChEBI" id="CHEBI:30616"/>
    </ligand>
</feature>
<feature type="binding site" evidence="2">
    <location>
        <position position="65"/>
    </location>
    <ligand>
        <name>Mg(2+)</name>
        <dbReference type="ChEBI" id="CHEBI:18420"/>
        <label>4</label>
    </ligand>
</feature>
<protein>
    <recommendedName>
        <fullName evidence="2">Thiamine-monophosphate kinase</fullName>
        <shortName evidence="2">TMP kinase</shortName>
        <shortName evidence="2">Thiamine-phosphate kinase</shortName>
        <ecNumber evidence="2">2.7.4.16</ecNumber>
    </recommendedName>
</protein>
<feature type="binding site" evidence="2">
    <location>
        <position position="44"/>
    </location>
    <ligand>
        <name>substrate</name>
    </ligand>
</feature>
<dbReference type="PANTHER" id="PTHR30270:SF0">
    <property type="entry name" value="THIAMINE-MONOPHOSPHATE KINASE"/>
    <property type="match status" value="1"/>
</dbReference>
<comment type="catalytic activity">
    <reaction evidence="2">
        <text>thiamine phosphate + ATP = thiamine diphosphate + ADP</text>
        <dbReference type="Rhea" id="RHEA:15913"/>
        <dbReference type="ChEBI" id="CHEBI:30616"/>
        <dbReference type="ChEBI" id="CHEBI:37575"/>
        <dbReference type="ChEBI" id="CHEBI:58937"/>
        <dbReference type="ChEBI" id="CHEBI:456216"/>
        <dbReference type="EC" id="2.7.4.16"/>
    </reaction>
</comment>
<keyword evidence="2 6" id="KW-0418">Kinase</keyword>
<dbReference type="Gene3D" id="3.90.650.10">
    <property type="entry name" value="PurM-like C-terminal domain"/>
    <property type="match status" value="1"/>
</dbReference>
<feature type="region of interest" description="Disordered" evidence="3">
    <location>
        <begin position="300"/>
        <end position="325"/>
    </location>
</feature>
<dbReference type="EMBL" id="JAKZHW010000002">
    <property type="protein sequence ID" value="MCH8617053.1"/>
    <property type="molecule type" value="Genomic_DNA"/>
</dbReference>
<feature type="binding site" evidence="2">
    <location>
        <position position="25"/>
    </location>
    <ligand>
        <name>Mg(2+)</name>
        <dbReference type="ChEBI" id="CHEBI:18420"/>
        <label>3</label>
    </ligand>
</feature>
<gene>
    <name evidence="2 6" type="primary">thiL</name>
    <name evidence="6" type="ORF">LZ016_13205</name>
</gene>
<reference evidence="6 7" key="1">
    <citation type="submission" date="2022-03" db="EMBL/GenBank/DDBJ databases">
        <authorList>
            <person name="Jo J.-H."/>
            <person name="Im W.-T."/>
        </authorList>
    </citation>
    <scope>NUCLEOTIDE SEQUENCE [LARGE SCALE GENOMIC DNA]</scope>
    <source>
        <strain evidence="6 7">SM33</strain>
    </source>
</reference>